<accession>A0AAV7XQN1</accession>
<reference evidence="2" key="1">
    <citation type="submission" date="2022-12" db="EMBL/GenBank/DDBJ databases">
        <title>Chromosome-level genome assembly of the bean flower thrips Megalurothrips usitatus.</title>
        <authorList>
            <person name="Ma L."/>
            <person name="Liu Q."/>
            <person name="Li H."/>
            <person name="Cai W."/>
        </authorList>
    </citation>
    <scope>NUCLEOTIDE SEQUENCE</scope>
    <source>
        <strain evidence="2">Cailab_2022a</strain>
    </source>
</reference>
<sequence length="158" mass="16225">MKCGGCTVDDDAGGDVGEDAAGLALLSEHAAPALVFPARSGAARRTKSESGDTKRRSIGGTSIASPCGSPPNAAPGQAYGEIGGSEGNFAYRMSHGKRPSAVEPRWASFKETSVQFKEGRRANGGTNIVVQPPEGSTATKTIGKEVCSAPLFWRGRSA</sequence>
<name>A0AAV7XQN1_9NEOP</name>
<feature type="region of interest" description="Disordered" evidence="1">
    <location>
        <begin position="37"/>
        <end position="85"/>
    </location>
</feature>
<dbReference type="EMBL" id="JAPTSV010000004">
    <property type="protein sequence ID" value="KAJ1528602.1"/>
    <property type="molecule type" value="Genomic_DNA"/>
</dbReference>
<proteinExistence type="predicted"/>
<dbReference type="AlphaFoldDB" id="A0AAV7XQN1"/>
<dbReference type="Proteomes" id="UP001075354">
    <property type="component" value="Chromosome 4"/>
</dbReference>
<evidence type="ECO:0000313" key="3">
    <source>
        <dbReference type="Proteomes" id="UP001075354"/>
    </source>
</evidence>
<feature type="compositionally biased region" description="Basic and acidic residues" evidence="1">
    <location>
        <begin position="46"/>
        <end position="55"/>
    </location>
</feature>
<organism evidence="2 3">
    <name type="scientific">Megalurothrips usitatus</name>
    <name type="common">bean blossom thrips</name>
    <dbReference type="NCBI Taxonomy" id="439358"/>
    <lineage>
        <taxon>Eukaryota</taxon>
        <taxon>Metazoa</taxon>
        <taxon>Ecdysozoa</taxon>
        <taxon>Arthropoda</taxon>
        <taxon>Hexapoda</taxon>
        <taxon>Insecta</taxon>
        <taxon>Pterygota</taxon>
        <taxon>Neoptera</taxon>
        <taxon>Paraneoptera</taxon>
        <taxon>Thysanoptera</taxon>
        <taxon>Terebrantia</taxon>
        <taxon>Thripoidea</taxon>
        <taxon>Thripidae</taxon>
        <taxon>Megalurothrips</taxon>
    </lineage>
</organism>
<keyword evidence="3" id="KW-1185">Reference proteome</keyword>
<comment type="caution">
    <text evidence="2">The sequence shown here is derived from an EMBL/GenBank/DDBJ whole genome shotgun (WGS) entry which is preliminary data.</text>
</comment>
<protein>
    <submittedName>
        <fullName evidence="2">Uncharacterized protein</fullName>
    </submittedName>
</protein>
<evidence type="ECO:0000313" key="2">
    <source>
        <dbReference type="EMBL" id="KAJ1528602.1"/>
    </source>
</evidence>
<gene>
    <name evidence="2" type="ORF">ONE63_007003</name>
</gene>
<evidence type="ECO:0000256" key="1">
    <source>
        <dbReference type="SAM" id="MobiDB-lite"/>
    </source>
</evidence>